<dbReference type="GeneID" id="75431188"/>
<accession>D6D375</accession>
<proteinExistence type="predicted"/>
<dbReference type="KEGG" id="bxy:BXY_39380"/>
<dbReference type="HOGENOM" id="CLU_3229187_0_0_10"/>
<dbReference type="PATRIC" id="fig|657309.4.peg.2896"/>
<dbReference type="RefSeq" id="WP_015532682.1">
    <property type="nucleotide sequence ID" value="NC_021017.1"/>
</dbReference>
<evidence type="ECO:0000313" key="1">
    <source>
        <dbReference type="EMBL" id="CBK68877.1"/>
    </source>
</evidence>
<sequence>MSKKDLLSQCREALGDATLTNLDLLNLIGEMKKELENDRICGH</sequence>
<dbReference type="Proteomes" id="UP000008795">
    <property type="component" value="Chromosome"/>
</dbReference>
<reference evidence="1 2" key="2">
    <citation type="submission" date="2010-03" db="EMBL/GenBank/DDBJ databases">
        <authorList>
            <person name="Pajon A."/>
        </authorList>
    </citation>
    <scope>NUCLEOTIDE SEQUENCE [LARGE SCALE GENOMIC DNA]</scope>
    <source>
        <strain evidence="1 2">XB1A</strain>
    </source>
</reference>
<name>D6D375_9BACE</name>
<dbReference type="eggNOG" id="ENOG502ZF0G">
    <property type="taxonomic scope" value="Bacteria"/>
</dbReference>
<dbReference type="EMBL" id="FP929033">
    <property type="protein sequence ID" value="CBK68877.1"/>
    <property type="molecule type" value="Genomic_DNA"/>
</dbReference>
<organism evidence="1 2">
    <name type="scientific">Bacteroides xylanisolvens XB1A</name>
    <dbReference type="NCBI Taxonomy" id="657309"/>
    <lineage>
        <taxon>Bacteria</taxon>
        <taxon>Pseudomonadati</taxon>
        <taxon>Bacteroidota</taxon>
        <taxon>Bacteroidia</taxon>
        <taxon>Bacteroidales</taxon>
        <taxon>Bacteroidaceae</taxon>
        <taxon>Bacteroides</taxon>
    </lineage>
</organism>
<evidence type="ECO:0000313" key="2">
    <source>
        <dbReference type="Proteomes" id="UP000008795"/>
    </source>
</evidence>
<dbReference type="AlphaFoldDB" id="D6D375"/>
<gene>
    <name evidence="1" type="ORF">BXY_39380</name>
</gene>
<protein>
    <submittedName>
        <fullName evidence="1">Uncharacterized protein</fullName>
    </submittedName>
</protein>
<reference evidence="1 2" key="1">
    <citation type="submission" date="2010-03" db="EMBL/GenBank/DDBJ databases">
        <title>The genome sequence of Bacteriodes xylanisolvens XB1A.</title>
        <authorList>
            <consortium name="metaHIT consortium -- http://www.metahit.eu/"/>
            <person name="Pajon A."/>
            <person name="Turner K."/>
            <person name="Parkhill J."/>
            <person name="Bernalier A."/>
        </authorList>
    </citation>
    <scope>NUCLEOTIDE SEQUENCE [LARGE SCALE GENOMIC DNA]</scope>
    <source>
        <strain evidence="1 2">XB1A</strain>
    </source>
</reference>